<dbReference type="EMBL" id="JAPEUY010000007">
    <property type="protein sequence ID" value="KAJ4371340.1"/>
    <property type="molecule type" value="Genomic_DNA"/>
</dbReference>
<evidence type="ECO:0000256" key="1">
    <source>
        <dbReference type="ARBA" id="ARBA00004477"/>
    </source>
</evidence>
<keyword evidence="5 6" id="KW-0472">Membrane</keyword>
<evidence type="ECO:0000259" key="8">
    <source>
        <dbReference type="PROSITE" id="PS50845"/>
    </source>
</evidence>
<feature type="region of interest" description="Disordered" evidence="7">
    <location>
        <begin position="339"/>
        <end position="390"/>
    </location>
</feature>
<protein>
    <recommendedName>
        <fullName evidence="6">Reticulon-like protein</fullName>
    </recommendedName>
</protein>
<feature type="transmembrane region" description="Helical" evidence="6">
    <location>
        <begin position="271"/>
        <end position="289"/>
    </location>
</feature>
<feature type="transmembrane region" description="Helical" evidence="6">
    <location>
        <begin position="154"/>
        <end position="172"/>
    </location>
</feature>
<dbReference type="Proteomes" id="UP001140560">
    <property type="component" value="Unassembled WGS sequence"/>
</dbReference>
<keyword evidence="2 6" id="KW-0812">Transmembrane</keyword>
<organism evidence="9 10">
    <name type="scientific">Neocucurbitaria cava</name>
    <dbReference type="NCBI Taxonomy" id="798079"/>
    <lineage>
        <taxon>Eukaryota</taxon>
        <taxon>Fungi</taxon>
        <taxon>Dikarya</taxon>
        <taxon>Ascomycota</taxon>
        <taxon>Pezizomycotina</taxon>
        <taxon>Dothideomycetes</taxon>
        <taxon>Pleosporomycetidae</taxon>
        <taxon>Pleosporales</taxon>
        <taxon>Pleosporineae</taxon>
        <taxon>Cucurbitariaceae</taxon>
        <taxon>Neocucurbitaria</taxon>
    </lineage>
</organism>
<evidence type="ECO:0000313" key="9">
    <source>
        <dbReference type="EMBL" id="KAJ4371340.1"/>
    </source>
</evidence>
<comment type="subcellular location">
    <subcellularLocation>
        <location evidence="1 6">Endoplasmic reticulum membrane</location>
        <topology evidence="1 6">Multi-pass membrane protein</topology>
    </subcellularLocation>
</comment>
<dbReference type="PROSITE" id="PS50845">
    <property type="entry name" value="RETICULON"/>
    <property type="match status" value="1"/>
</dbReference>
<keyword evidence="3 6" id="KW-0256">Endoplasmic reticulum</keyword>
<dbReference type="InterPro" id="IPR003388">
    <property type="entry name" value="Reticulon"/>
</dbReference>
<dbReference type="Pfam" id="PF02453">
    <property type="entry name" value="Reticulon"/>
    <property type="match status" value="1"/>
</dbReference>
<comment type="caution">
    <text evidence="9">The sequence shown here is derived from an EMBL/GenBank/DDBJ whole genome shotgun (WGS) entry which is preliminary data.</text>
</comment>
<feature type="transmembrane region" description="Helical" evidence="6">
    <location>
        <begin position="248"/>
        <end position="265"/>
    </location>
</feature>
<keyword evidence="4 6" id="KW-1133">Transmembrane helix</keyword>
<evidence type="ECO:0000256" key="7">
    <source>
        <dbReference type="SAM" id="MobiDB-lite"/>
    </source>
</evidence>
<sequence length="390" mass="42876">MSGAPRVELNTGSIDLDPSAPSNQYQQANGNSTQNLQESAIKAKNSILESESYLHLAHHHVSFTHNHKAAQNAMSAANNHPAVQNTKETVLNGKLNFAGPVAQNVKAEGAKTRDEFADLANARTIPDHKTATGQNLTHYHSMFYRLLSWKNPRATGIAFAATVIFIFAARYLNLIRYIFKGSYVTLGLTAAAEIVGQVAFGRGLTSQVRPRQYFTIPKASLERLTDDVEQLINFFVIESQRIVFAENVYVTVAAFFASLISYFLIKFVPLWGLTLIATIVTFLGPLIYIQNKEAIDAQLEKGYHIANQQARQVKDLANQHAGNAVKSVQGYTQQATAKAQETVNQYRGRSTSPEVQVKKEDFPAAPRNNLATESSDEETVASKPVAQPAL</sequence>
<proteinExistence type="predicted"/>
<dbReference type="OrthoDB" id="567788at2759"/>
<reference evidence="9" key="1">
    <citation type="submission" date="2022-10" db="EMBL/GenBank/DDBJ databases">
        <title>Tapping the CABI collections for fungal endophytes: first genome assemblies for Collariella, Neodidymelliopsis, Ascochyta clinopodiicola, Didymella pomorum, Didymosphaeria variabile, Neocosmospora piperis and Neocucurbitaria cava.</title>
        <authorList>
            <person name="Hill R."/>
        </authorList>
    </citation>
    <scope>NUCLEOTIDE SEQUENCE</scope>
    <source>
        <strain evidence="9">IMI 356814</strain>
    </source>
</reference>
<name>A0A9W9CN12_9PLEO</name>
<feature type="compositionally biased region" description="Polar residues" evidence="7">
    <location>
        <begin position="20"/>
        <end position="35"/>
    </location>
</feature>
<keyword evidence="10" id="KW-1185">Reference proteome</keyword>
<gene>
    <name evidence="9" type="ORF">N0V83_004557</name>
</gene>
<evidence type="ECO:0000256" key="2">
    <source>
        <dbReference type="ARBA" id="ARBA00022692"/>
    </source>
</evidence>
<dbReference type="GO" id="GO:0005789">
    <property type="term" value="C:endoplasmic reticulum membrane"/>
    <property type="evidence" value="ECO:0007669"/>
    <property type="project" value="UniProtKB-SubCell"/>
</dbReference>
<evidence type="ECO:0000256" key="5">
    <source>
        <dbReference type="ARBA" id="ARBA00023136"/>
    </source>
</evidence>
<feature type="region of interest" description="Disordered" evidence="7">
    <location>
        <begin position="1"/>
        <end position="35"/>
    </location>
</feature>
<feature type="domain" description="Reticulon" evidence="8">
    <location>
        <begin position="143"/>
        <end position="340"/>
    </location>
</feature>
<feature type="compositionally biased region" description="Polar residues" evidence="7">
    <location>
        <begin position="339"/>
        <end position="354"/>
    </location>
</feature>
<accession>A0A9W9CN12</accession>
<evidence type="ECO:0000256" key="3">
    <source>
        <dbReference type="ARBA" id="ARBA00022824"/>
    </source>
</evidence>
<dbReference type="AlphaFoldDB" id="A0A9W9CN12"/>
<evidence type="ECO:0000313" key="10">
    <source>
        <dbReference type="Proteomes" id="UP001140560"/>
    </source>
</evidence>
<evidence type="ECO:0000256" key="4">
    <source>
        <dbReference type="ARBA" id="ARBA00022989"/>
    </source>
</evidence>
<evidence type="ECO:0000256" key="6">
    <source>
        <dbReference type="RuleBase" id="RU363132"/>
    </source>
</evidence>